<keyword evidence="2" id="KW-1185">Reference proteome</keyword>
<reference evidence="1" key="1">
    <citation type="submission" date="2022-11" db="EMBL/GenBank/DDBJ databases">
        <authorList>
            <person name="Petersen C."/>
        </authorList>
    </citation>
    <scope>NUCLEOTIDE SEQUENCE</scope>
    <source>
        <strain evidence="1">IBT 30069</strain>
    </source>
</reference>
<sequence length="200" mass="22441">MAAPLSKDVTNLTGTWHLNRKLSDDPESLFAMQGVPWITRKALRLASLSLQMTQSVSMFDASSDSTSDGTNTSSDDDGFVTMLHVRQVVSPGSFNSDSSCPVNGQEQHMSVPIFGDIKMSLRYMKASDIKDEVLRQRYEDGCPTKMVIDEDAFNPKMGWTAHVLWGFENINGKRYLTRNATSSRNDETVVARMVYDYHEK</sequence>
<dbReference type="EMBL" id="JAPQKH010000006">
    <property type="protein sequence ID" value="KAJ5092995.1"/>
    <property type="molecule type" value="Genomic_DNA"/>
</dbReference>
<evidence type="ECO:0000313" key="1">
    <source>
        <dbReference type="EMBL" id="KAJ5092995.1"/>
    </source>
</evidence>
<comment type="caution">
    <text evidence="1">The sequence shown here is derived from an EMBL/GenBank/DDBJ whole genome shotgun (WGS) entry which is preliminary data.</text>
</comment>
<protein>
    <recommendedName>
        <fullName evidence="3">Lipocalin-like domain-containing protein</fullName>
    </recommendedName>
</protein>
<name>A0A9W9F3V1_9EURO</name>
<dbReference type="AlphaFoldDB" id="A0A9W9F3V1"/>
<dbReference type="OrthoDB" id="425354at2759"/>
<dbReference type="Proteomes" id="UP001149165">
    <property type="component" value="Unassembled WGS sequence"/>
</dbReference>
<dbReference type="PANTHER" id="PTHR38115">
    <property type="entry name" value="LIPOCALIN-LIKE DOMAIN-CONTAINING PROTEIN"/>
    <property type="match status" value="1"/>
</dbReference>
<proteinExistence type="predicted"/>
<dbReference type="InterPro" id="IPR053037">
    <property type="entry name" value="Pericyclase_pydY-like"/>
</dbReference>
<reference evidence="1" key="2">
    <citation type="journal article" date="2023" name="IMA Fungus">
        <title>Comparative genomic study of the Penicillium genus elucidates a diverse pangenome and 15 lateral gene transfer events.</title>
        <authorList>
            <person name="Petersen C."/>
            <person name="Sorensen T."/>
            <person name="Nielsen M.R."/>
            <person name="Sondergaard T.E."/>
            <person name="Sorensen J.L."/>
            <person name="Fitzpatrick D.A."/>
            <person name="Frisvad J.C."/>
            <person name="Nielsen K.L."/>
        </authorList>
    </citation>
    <scope>NUCLEOTIDE SEQUENCE</scope>
    <source>
        <strain evidence="1">IBT 30069</strain>
    </source>
</reference>
<organism evidence="1 2">
    <name type="scientific">Penicillium angulare</name>
    <dbReference type="NCBI Taxonomy" id="116970"/>
    <lineage>
        <taxon>Eukaryota</taxon>
        <taxon>Fungi</taxon>
        <taxon>Dikarya</taxon>
        <taxon>Ascomycota</taxon>
        <taxon>Pezizomycotina</taxon>
        <taxon>Eurotiomycetes</taxon>
        <taxon>Eurotiomycetidae</taxon>
        <taxon>Eurotiales</taxon>
        <taxon>Aspergillaceae</taxon>
        <taxon>Penicillium</taxon>
    </lineage>
</organism>
<evidence type="ECO:0000313" key="2">
    <source>
        <dbReference type="Proteomes" id="UP001149165"/>
    </source>
</evidence>
<evidence type="ECO:0008006" key="3">
    <source>
        <dbReference type="Google" id="ProtNLM"/>
    </source>
</evidence>
<gene>
    <name evidence="1" type="ORF">N7456_008856</name>
</gene>
<dbReference type="PANTHER" id="PTHR38115:SF1">
    <property type="entry name" value="LIPOCALIN-LIKE DOMAIN-CONTAINING PROTEIN"/>
    <property type="match status" value="1"/>
</dbReference>
<accession>A0A9W9F3V1</accession>